<proteinExistence type="predicted"/>
<comment type="caution">
    <text evidence="3">The sequence shown here is derived from an EMBL/GenBank/DDBJ whole genome shotgun (WGS) entry which is preliminary data.</text>
</comment>
<dbReference type="AlphaFoldDB" id="A0AAN6WYY1"/>
<keyword evidence="4" id="KW-1185">Reference proteome</keyword>
<name>A0AAN6WYY1_9PEZI</name>
<keyword evidence="2" id="KW-0812">Transmembrane</keyword>
<evidence type="ECO:0000313" key="3">
    <source>
        <dbReference type="EMBL" id="KAK4190186.1"/>
    </source>
</evidence>
<feature type="transmembrane region" description="Helical" evidence="2">
    <location>
        <begin position="125"/>
        <end position="142"/>
    </location>
</feature>
<feature type="compositionally biased region" description="Basic and acidic residues" evidence="1">
    <location>
        <begin position="54"/>
        <end position="69"/>
    </location>
</feature>
<feature type="transmembrane region" description="Helical" evidence="2">
    <location>
        <begin position="29"/>
        <end position="49"/>
    </location>
</feature>
<organism evidence="3 4">
    <name type="scientific">Podospora australis</name>
    <dbReference type="NCBI Taxonomy" id="1536484"/>
    <lineage>
        <taxon>Eukaryota</taxon>
        <taxon>Fungi</taxon>
        <taxon>Dikarya</taxon>
        <taxon>Ascomycota</taxon>
        <taxon>Pezizomycotina</taxon>
        <taxon>Sordariomycetes</taxon>
        <taxon>Sordariomycetidae</taxon>
        <taxon>Sordariales</taxon>
        <taxon>Podosporaceae</taxon>
        <taxon>Podospora</taxon>
    </lineage>
</organism>
<keyword evidence="2" id="KW-0472">Membrane</keyword>
<evidence type="ECO:0000256" key="1">
    <source>
        <dbReference type="SAM" id="MobiDB-lite"/>
    </source>
</evidence>
<feature type="transmembrane region" description="Helical" evidence="2">
    <location>
        <begin position="148"/>
        <end position="165"/>
    </location>
</feature>
<gene>
    <name evidence="3" type="ORF">QBC35DRAFT_95003</name>
</gene>
<reference evidence="3" key="2">
    <citation type="submission" date="2023-05" db="EMBL/GenBank/DDBJ databases">
        <authorList>
            <consortium name="Lawrence Berkeley National Laboratory"/>
            <person name="Steindorff A."/>
            <person name="Hensen N."/>
            <person name="Bonometti L."/>
            <person name="Westerberg I."/>
            <person name="Brannstrom I.O."/>
            <person name="Guillou S."/>
            <person name="Cros-Aarteil S."/>
            <person name="Calhoun S."/>
            <person name="Haridas S."/>
            <person name="Kuo A."/>
            <person name="Mondo S."/>
            <person name="Pangilinan J."/>
            <person name="Riley R."/>
            <person name="Labutti K."/>
            <person name="Andreopoulos B."/>
            <person name="Lipzen A."/>
            <person name="Chen C."/>
            <person name="Yanf M."/>
            <person name="Daum C."/>
            <person name="Ng V."/>
            <person name="Clum A."/>
            <person name="Ohm R."/>
            <person name="Martin F."/>
            <person name="Silar P."/>
            <person name="Natvig D."/>
            <person name="Lalanne C."/>
            <person name="Gautier V."/>
            <person name="Ament-Velasquez S.L."/>
            <person name="Kruys A."/>
            <person name="Hutchinson M.I."/>
            <person name="Powell A.J."/>
            <person name="Barry K."/>
            <person name="Miller A.N."/>
            <person name="Grigoriev I.V."/>
            <person name="Debuchy R."/>
            <person name="Gladieux P."/>
            <person name="Thoren M.H."/>
            <person name="Johannesson H."/>
        </authorList>
    </citation>
    <scope>NUCLEOTIDE SEQUENCE</scope>
    <source>
        <strain evidence="3">PSN309</strain>
    </source>
</reference>
<dbReference type="EMBL" id="MU864368">
    <property type="protein sequence ID" value="KAK4190186.1"/>
    <property type="molecule type" value="Genomic_DNA"/>
</dbReference>
<accession>A0AAN6WYY1</accession>
<reference evidence="3" key="1">
    <citation type="journal article" date="2023" name="Mol. Phylogenet. Evol.">
        <title>Genome-scale phylogeny and comparative genomics of the fungal order Sordariales.</title>
        <authorList>
            <person name="Hensen N."/>
            <person name="Bonometti L."/>
            <person name="Westerberg I."/>
            <person name="Brannstrom I.O."/>
            <person name="Guillou S."/>
            <person name="Cros-Aarteil S."/>
            <person name="Calhoun S."/>
            <person name="Haridas S."/>
            <person name="Kuo A."/>
            <person name="Mondo S."/>
            <person name="Pangilinan J."/>
            <person name="Riley R."/>
            <person name="LaButti K."/>
            <person name="Andreopoulos B."/>
            <person name="Lipzen A."/>
            <person name="Chen C."/>
            <person name="Yan M."/>
            <person name="Daum C."/>
            <person name="Ng V."/>
            <person name="Clum A."/>
            <person name="Steindorff A."/>
            <person name="Ohm R.A."/>
            <person name="Martin F."/>
            <person name="Silar P."/>
            <person name="Natvig D.O."/>
            <person name="Lalanne C."/>
            <person name="Gautier V."/>
            <person name="Ament-Velasquez S.L."/>
            <person name="Kruys A."/>
            <person name="Hutchinson M.I."/>
            <person name="Powell A.J."/>
            <person name="Barry K."/>
            <person name="Miller A.N."/>
            <person name="Grigoriev I.V."/>
            <person name="Debuchy R."/>
            <person name="Gladieux P."/>
            <person name="Hiltunen Thoren M."/>
            <person name="Johannesson H."/>
        </authorList>
    </citation>
    <scope>NUCLEOTIDE SEQUENCE</scope>
    <source>
        <strain evidence="3">PSN309</strain>
    </source>
</reference>
<sequence length="173" mass="19647">MSGQTTFYPSKTADWHEHDFQSGHGVSPFFWPSGVVAVVMTMVAMMQGIGRDRTWRSDRLEQDKRERRSLPGPGSGSGASERMRYALMMMMITQPRSPRPVGSIRSSPIQRAGRDSSFVFVSPKLPFLEVFCVISIVVAVGTTKEMQVWWYDQIAYIAPLYYIVAERVCWRGN</sequence>
<evidence type="ECO:0000256" key="2">
    <source>
        <dbReference type="SAM" id="Phobius"/>
    </source>
</evidence>
<protein>
    <submittedName>
        <fullName evidence="3">Uncharacterized protein</fullName>
    </submittedName>
</protein>
<feature type="region of interest" description="Disordered" evidence="1">
    <location>
        <begin position="54"/>
        <end position="80"/>
    </location>
</feature>
<keyword evidence="2" id="KW-1133">Transmembrane helix</keyword>
<dbReference type="Proteomes" id="UP001302126">
    <property type="component" value="Unassembled WGS sequence"/>
</dbReference>
<evidence type="ECO:0000313" key="4">
    <source>
        <dbReference type="Proteomes" id="UP001302126"/>
    </source>
</evidence>